<dbReference type="Pfam" id="PF00990">
    <property type="entry name" value="GGDEF"/>
    <property type="match status" value="1"/>
</dbReference>
<dbReference type="PANTHER" id="PTHR46663:SF2">
    <property type="entry name" value="GGDEF DOMAIN-CONTAINING PROTEIN"/>
    <property type="match status" value="1"/>
</dbReference>
<gene>
    <name evidence="2" type="ORF">H6A04_00550</name>
</gene>
<comment type="caution">
    <text evidence="2">The sequence shown here is derived from an EMBL/GenBank/DDBJ whole genome shotgun (WGS) entry which is preliminary data.</text>
</comment>
<dbReference type="PROSITE" id="PS50887">
    <property type="entry name" value="GGDEF"/>
    <property type="match status" value="1"/>
</dbReference>
<dbReference type="InterPro" id="IPR052163">
    <property type="entry name" value="DGC-Regulatory_Protein"/>
</dbReference>
<dbReference type="InterPro" id="IPR043128">
    <property type="entry name" value="Rev_trsase/Diguanyl_cyclase"/>
</dbReference>
<accession>A0ABS2FYD1</accession>
<proteinExistence type="predicted"/>
<dbReference type="CDD" id="cd01949">
    <property type="entry name" value="GGDEF"/>
    <property type="match status" value="1"/>
</dbReference>
<evidence type="ECO:0000313" key="3">
    <source>
        <dbReference type="Proteomes" id="UP000728968"/>
    </source>
</evidence>
<evidence type="ECO:0000313" key="2">
    <source>
        <dbReference type="EMBL" id="MBM6874161.1"/>
    </source>
</evidence>
<protein>
    <submittedName>
        <fullName evidence="2">GGDEF domain-containing protein</fullName>
    </submittedName>
</protein>
<dbReference type="InterPro" id="IPR029787">
    <property type="entry name" value="Nucleotide_cyclase"/>
</dbReference>
<dbReference type="PANTHER" id="PTHR46663">
    <property type="entry name" value="DIGUANYLATE CYCLASE DGCT-RELATED"/>
    <property type="match status" value="1"/>
</dbReference>
<dbReference type="Proteomes" id="UP000728968">
    <property type="component" value="Unassembled WGS sequence"/>
</dbReference>
<evidence type="ECO:0000259" key="1">
    <source>
        <dbReference type="PROSITE" id="PS50887"/>
    </source>
</evidence>
<sequence>YIWVRANIYFTATPKNDELNIVIVVRDIDEEKKREMSLINQAERDMLTGLYNRSAIKNRINDFFSHDVRSGAFFILDLDNFKSINDNYGHQYGDIVLKDTAKILVNSFREEDLVARLGGDEFVVFMKDIKSSEIAERKAKLLTTALKRVYKEQGKKIEISASIGVVVTFNSKKDFETLYLAADDLMYDIKREKKDGYKLVVNF</sequence>
<organism evidence="2 3">
    <name type="scientific">Fusobacterium mortiferum</name>
    <dbReference type="NCBI Taxonomy" id="850"/>
    <lineage>
        <taxon>Bacteria</taxon>
        <taxon>Fusobacteriati</taxon>
        <taxon>Fusobacteriota</taxon>
        <taxon>Fusobacteriia</taxon>
        <taxon>Fusobacteriales</taxon>
        <taxon>Fusobacteriaceae</taxon>
        <taxon>Fusobacterium</taxon>
    </lineage>
</organism>
<dbReference type="NCBIfam" id="TIGR00254">
    <property type="entry name" value="GGDEF"/>
    <property type="match status" value="1"/>
</dbReference>
<dbReference type="EMBL" id="JACJLT010000003">
    <property type="protein sequence ID" value="MBM6874161.1"/>
    <property type="molecule type" value="Genomic_DNA"/>
</dbReference>
<dbReference type="RefSeq" id="WP_204715469.1">
    <property type="nucleotide sequence ID" value="NZ_JACJLT010000003.1"/>
</dbReference>
<dbReference type="Gene3D" id="3.30.70.270">
    <property type="match status" value="1"/>
</dbReference>
<dbReference type="SUPFAM" id="SSF55073">
    <property type="entry name" value="Nucleotide cyclase"/>
    <property type="match status" value="1"/>
</dbReference>
<dbReference type="SMART" id="SM00267">
    <property type="entry name" value="GGDEF"/>
    <property type="match status" value="1"/>
</dbReference>
<feature type="domain" description="GGDEF" evidence="1">
    <location>
        <begin position="69"/>
        <end position="203"/>
    </location>
</feature>
<feature type="non-terminal residue" evidence="2">
    <location>
        <position position="1"/>
    </location>
</feature>
<name>A0ABS2FYD1_FUSMR</name>
<keyword evidence="3" id="KW-1185">Reference proteome</keyword>
<dbReference type="InterPro" id="IPR000160">
    <property type="entry name" value="GGDEF_dom"/>
</dbReference>
<reference evidence="2 3" key="1">
    <citation type="journal article" date="2021" name="Sci. Rep.">
        <title>The distribution of antibiotic resistance genes in chicken gut microbiota commensals.</title>
        <authorList>
            <person name="Juricova H."/>
            <person name="Matiasovicova J."/>
            <person name="Kubasova T."/>
            <person name="Cejkova D."/>
            <person name="Rychlik I."/>
        </authorList>
    </citation>
    <scope>NUCLEOTIDE SEQUENCE [LARGE SCALE GENOMIC DNA]</scope>
    <source>
        <strain evidence="2 3">An425</strain>
    </source>
</reference>